<dbReference type="PANTHER" id="PTHR12110">
    <property type="entry name" value="HYDROXYPYRUVATE ISOMERASE"/>
    <property type="match status" value="1"/>
</dbReference>
<dbReference type="Proteomes" id="UP000197781">
    <property type="component" value="Chromosome"/>
</dbReference>
<dbReference type="InterPro" id="IPR036237">
    <property type="entry name" value="Xyl_isomerase-like_sf"/>
</dbReference>
<dbReference type="PANTHER" id="PTHR12110:SF53">
    <property type="entry name" value="BLR5974 PROTEIN"/>
    <property type="match status" value="1"/>
</dbReference>
<evidence type="ECO:0000313" key="2">
    <source>
        <dbReference type="EMBL" id="ASJ52744.1"/>
    </source>
</evidence>
<organism evidence="2 3">
    <name type="scientific">Brevibacillus formosus</name>
    <dbReference type="NCBI Taxonomy" id="54913"/>
    <lineage>
        <taxon>Bacteria</taxon>
        <taxon>Bacillati</taxon>
        <taxon>Bacillota</taxon>
        <taxon>Bacilli</taxon>
        <taxon>Bacillales</taxon>
        <taxon>Paenibacillaceae</taxon>
        <taxon>Brevibacillus</taxon>
    </lineage>
</organism>
<dbReference type="SUPFAM" id="SSF51658">
    <property type="entry name" value="Xylose isomerase-like"/>
    <property type="match status" value="1"/>
</dbReference>
<proteinExistence type="predicted"/>
<dbReference type="AlphaFoldDB" id="A0A220MCL1"/>
<dbReference type="RefSeq" id="WP_088906627.1">
    <property type="nucleotide sequence ID" value="NZ_CP018145.1"/>
</dbReference>
<accession>A0A220MCL1</accession>
<dbReference type="EMBL" id="CP018145">
    <property type="protein sequence ID" value="ASJ52744.1"/>
    <property type="molecule type" value="Genomic_DNA"/>
</dbReference>
<reference evidence="2 3" key="1">
    <citation type="submission" date="2016-11" db="EMBL/GenBank/DDBJ databases">
        <authorList>
            <person name="Jaros S."/>
            <person name="Januszkiewicz K."/>
            <person name="Wedrychowicz H."/>
        </authorList>
    </citation>
    <scope>NUCLEOTIDE SEQUENCE [LARGE SCALE GENOMIC DNA]</scope>
    <source>
        <strain evidence="2 3">NF2</strain>
    </source>
</reference>
<gene>
    <name evidence="2" type="ORF">BP422_03765</name>
</gene>
<dbReference type="Pfam" id="PF01261">
    <property type="entry name" value="AP_endonuc_2"/>
    <property type="match status" value="1"/>
</dbReference>
<feature type="domain" description="Xylose isomerase-like TIM barrel" evidence="1">
    <location>
        <begin position="22"/>
        <end position="265"/>
    </location>
</feature>
<dbReference type="KEGG" id="bfm:BP422_03765"/>
<dbReference type="InterPro" id="IPR013022">
    <property type="entry name" value="Xyl_isomerase-like_TIM-brl"/>
</dbReference>
<protein>
    <submittedName>
        <fullName evidence="2">Xylulose 5-phosphate 3-epimerase</fullName>
    </submittedName>
</protein>
<dbReference type="Gene3D" id="3.20.20.150">
    <property type="entry name" value="Divalent-metal-dependent TIM barrel enzymes"/>
    <property type="match status" value="1"/>
</dbReference>
<sequence length="274" mass="30935">MAFQKGINAWCFPKETSVQEMFRQAEAHGYQGVELNLDEGDTPFHLEMTEQELKGLADEARELGLELPSVSTALLWKYPLTHNEEAIREQGIRVVEKMIEAASIFGSRTVLVVPGLVTAEVSYDTAYERAREALQRLAKKAEQHQVYIGVENVWNKFLLSPLEMARLIDEVDSPWVGAYFDVGNVLQFGFPEQWIRILGKRIQAIHVKDFKTTTGNITGFVPLLAGDIPWNRVVEALREIGYDGYIIPEISPYSQLPEQLIAHTSQALDAIFQS</sequence>
<evidence type="ECO:0000313" key="3">
    <source>
        <dbReference type="Proteomes" id="UP000197781"/>
    </source>
</evidence>
<dbReference type="InterPro" id="IPR050312">
    <property type="entry name" value="IolE/XylAMocC-like"/>
</dbReference>
<evidence type="ECO:0000259" key="1">
    <source>
        <dbReference type="Pfam" id="PF01261"/>
    </source>
</evidence>
<name>A0A220MCL1_9BACL</name>